<evidence type="ECO:0000313" key="4">
    <source>
        <dbReference type="EMBL" id="KAK9756746.1"/>
    </source>
</evidence>
<evidence type="ECO:0000256" key="2">
    <source>
        <dbReference type="ARBA" id="ARBA00022618"/>
    </source>
</evidence>
<keyword evidence="3" id="KW-0131">Cell cycle</keyword>
<reference evidence="4" key="1">
    <citation type="submission" date="2024-03" db="EMBL/GenBank/DDBJ databases">
        <title>WGS assembly of Saponaria officinalis var. Norfolk2.</title>
        <authorList>
            <person name="Jenkins J."/>
            <person name="Shu S."/>
            <person name="Grimwood J."/>
            <person name="Barry K."/>
            <person name="Goodstein D."/>
            <person name="Schmutz J."/>
            <person name="Leebens-Mack J."/>
            <person name="Osbourn A."/>
        </authorList>
    </citation>
    <scope>NUCLEOTIDE SEQUENCE [LARGE SCALE GENOMIC DNA]</scope>
    <source>
        <strain evidence="4">JIC</strain>
    </source>
</reference>
<evidence type="ECO:0000256" key="3">
    <source>
        <dbReference type="ARBA" id="ARBA00023306"/>
    </source>
</evidence>
<dbReference type="GO" id="GO:0019901">
    <property type="term" value="F:protein kinase binding"/>
    <property type="evidence" value="ECO:0007669"/>
    <property type="project" value="InterPro"/>
</dbReference>
<accession>A0AAW1NDQ0</accession>
<keyword evidence="2" id="KW-0132">Cell division</keyword>
<organism evidence="4 5">
    <name type="scientific">Saponaria officinalis</name>
    <name type="common">Common soapwort</name>
    <name type="synonym">Lychnis saponaria</name>
    <dbReference type="NCBI Taxonomy" id="3572"/>
    <lineage>
        <taxon>Eukaryota</taxon>
        <taxon>Viridiplantae</taxon>
        <taxon>Streptophyta</taxon>
        <taxon>Embryophyta</taxon>
        <taxon>Tracheophyta</taxon>
        <taxon>Spermatophyta</taxon>
        <taxon>Magnoliopsida</taxon>
        <taxon>eudicotyledons</taxon>
        <taxon>Gunneridae</taxon>
        <taxon>Pentapetalae</taxon>
        <taxon>Caryophyllales</taxon>
        <taxon>Caryophyllaceae</taxon>
        <taxon>Caryophylleae</taxon>
        <taxon>Saponaria</taxon>
    </lineage>
</organism>
<evidence type="ECO:0000256" key="1">
    <source>
        <dbReference type="ARBA" id="ARBA00007215"/>
    </source>
</evidence>
<dbReference type="GO" id="GO:0051301">
    <property type="term" value="P:cell division"/>
    <property type="evidence" value="ECO:0007669"/>
    <property type="project" value="UniProtKB-KW"/>
</dbReference>
<dbReference type="Pfam" id="PF08613">
    <property type="entry name" value="Cyclin"/>
    <property type="match status" value="1"/>
</dbReference>
<dbReference type="InterPro" id="IPR036915">
    <property type="entry name" value="Cyclin-like_sf"/>
</dbReference>
<dbReference type="AlphaFoldDB" id="A0AAW1NDQ0"/>
<comment type="similarity">
    <text evidence="1">Belongs to the cyclin family. Cyclin U/P subfamily.</text>
</comment>
<evidence type="ECO:0000313" key="5">
    <source>
        <dbReference type="Proteomes" id="UP001443914"/>
    </source>
</evidence>
<name>A0AAW1NDQ0_SAPOF</name>
<sequence length="222" mass="25701">METHNKNPTNLDLYFRLGIKNPCEEPQILSIIANILEKNIQKNEKMLKKSRKKEKVTIFHGTKAPTLNIREYMSRVFKYSKCSASCLVVAYIYMDLFIQQTSCYVTSLDVHRIFVTCLLLGVKFLEDECFNNSYFAKIGGVSCAEMNKLELKLLSTLNYRLHVTLETFDQYCVHLEEEGATCPCPSSRLRWSVQPCGLTRSWLKKDRPRHDTKCDAYPCTCI</sequence>
<gene>
    <name evidence="4" type="ORF">RND81_01G118200</name>
</gene>
<dbReference type="PANTHER" id="PTHR15615:SF108">
    <property type="entry name" value="PROTEIN CNPPD1"/>
    <property type="match status" value="1"/>
</dbReference>
<dbReference type="Proteomes" id="UP001443914">
    <property type="component" value="Unassembled WGS sequence"/>
</dbReference>
<dbReference type="Gene3D" id="1.10.472.10">
    <property type="entry name" value="Cyclin-like"/>
    <property type="match status" value="1"/>
</dbReference>
<dbReference type="InterPro" id="IPR013922">
    <property type="entry name" value="Cyclin_PHO80-like"/>
</dbReference>
<evidence type="ECO:0008006" key="6">
    <source>
        <dbReference type="Google" id="ProtNLM"/>
    </source>
</evidence>
<dbReference type="EMBL" id="JBDFQZ010000001">
    <property type="protein sequence ID" value="KAK9756746.1"/>
    <property type="molecule type" value="Genomic_DNA"/>
</dbReference>
<comment type="caution">
    <text evidence="4">The sequence shown here is derived from an EMBL/GenBank/DDBJ whole genome shotgun (WGS) entry which is preliminary data.</text>
</comment>
<dbReference type="SUPFAM" id="SSF47954">
    <property type="entry name" value="Cyclin-like"/>
    <property type="match status" value="1"/>
</dbReference>
<protein>
    <recommendedName>
        <fullName evidence="6">Cyclin</fullName>
    </recommendedName>
</protein>
<dbReference type="PANTHER" id="PTHR15615">
    <property type="match status" value="1"/>
</dbReference>
<proteinExistence type="inferred from homology"/>
<keyword evidence="5" id="KW-1185">Reference proteome</keyword>